<organism evidence="4">
    <name type="scientific">Anisakis simplex</name>
    <name type="common">Herring worm</name>
    <dbReference type="NCBI Taxonomy" id="6269"/>
    <lineage>
        <taxon>Eukaryota</taxon>
        <taxon>Metazoa</taxon>
        <taxon>Ecdysozoa</taxon>
        <taxon>Nematoda</taxon>
        <taxon>Chromadorea</taxon>
        <taxon>Rhabditida</taxon>
        <taxon>Spirurina</taxon>
        <taxon>Ascaridomorpha</taxon>
        <taxon>Ascaridoidea</taxon>
        <taxon>Anisakidae</taxon>
        <taxon>Anisakis</taxon>
        <taxon>Anisakis simplex complex</taxon>
    </lineage>
</organism>
<keyword evidence="3" id="KW-1185">Reference proteome</keyword>
<evidence type="ECO:0000256" key="1">
    <source>
        <dbReference type="SAM" id="MobiDB-lite"/>
    </source>
</evidence>
<feature type="region of interest" description="Disordered" evidence="1">
    <location>
        <begin position="1"/>
        <end position="20"/>
    </location>
</feature>
<accession>A0A0M3KB59</accession>
<reference evidence="2 3" key="2">
    <citation type="submission" date="2018-11" db="EMBL/GenBank/DDBJ databases">
        <authorList>
            <consortium name="Pathogen Informatics"/>
        </authorList>
    </citation>
    <scope>NUCLEOTIDE SEQUENCE [LARGE SCALE GENOMIC DNA]</scope>
</reference>
<evidence type="ECO:0000313" key="3">
    <source>
        <dbReference type="Proteomes" id="UP000267096"/>
    </source>
</evidence>
<evidence type="ECO:0000313" key="4">
    <source>
        <dbReference type="WBParaSite" id="ASIM_0001820601-mRNA-1"/>
    </source>
</evidence>
<sequence length="179" mass="19791">MERRIGDGEEDPFGSSSTKNLVSLTNNKSVDFVLPPKKLQKRSSSCHCQNQTVNATDLLIKKIIDCNRAINGTWFGRTNSTLWNLSGCRLSRAPDEVIFEPRPETTTGLSVRYTLGSEVNPNQSTTVSAAVKSILHDMDVIANSFSNNTNPLVQGVLKKFQDNQQLLKQEIDKLLPVTG</sequence>
<gene>
    <name evidence="2" type="ORF">ASIM_LOCUS17607</name>
</gene>
<name>A0A0M3KB59_ANISI</name>
<dbReference type="WBParaSite" id="ASIM_0001820601-mRNA-1">
    <property type="protein sequence ID" value="ASIM_0001820601-mRNA-1"/>
    <property type="gene ID" value="ASIM_0001820601"/>
</dbReference>
<evidence type="ECO:0000313" key="2">
    <source>
        <dbReference type="EMBL" id="VDK60808.1"/>
    </source>
</evidence>
<reference evidence="4" key="1">
    <citation type="submission" date="2017-02" db="UniProtKB">
        <authorList>
            <consortium name="WormBaseParasite"/>
        </authorList>
    </citation>
    <scope>IDENTIFICATION</scope>
</reference>
<dbReference type="Proteomes" id="UP000267096">
    <property type="component" value="Unassembled WGS sequence"/>
</dbReference>
<dbReference type="EMBL" id="UYRR01034329">
    <property type="protein sequence ID" value="VDK60808.1"/>
    <property type="molecule type" value="Genomic_DNA"/>
</dbReference>
<proteinExistence type="predicted"/>
<dbReference type="AlphaFoldDB" id="A0A0M3KB59"/>
<protein>
    <submittedName>
        <fullName evidence="4">Tobamovirus multiplication protein 2B</fullName>
    </submittedName>
</protein>